<dbReference type="Proteomes" id="UP001176941">
    <property type="component" value="Chromosome 34"/>
</dbReference>
<organism evidence="2 3">
    <name type="scientific">Rangifer tarandus platyrhynchus</name>
    <name type="common">Svalbard reindeer</name>
    <dbReference type="NCBI Taxonomy" id="3082113"/>
    <lineage>
        <taxon>Eukaryota</taxon>
        <taxon>Metazoa</taxon>
        <taxon>Chordata</taxon>
        <taxon>Craniata</taxon>
        <taxon>Vertebrata</taxon>
        <taxon>Euteleostomi</taxon>
        <taxon>Mammalia</taxon>
        <taxon>Eutheria</taxon>
        <taxon>Laurasiatheria</taxon>
        <taxon>Artiodactyla</taxon>
        <taxon>Ruminantia</taxon>
        <taxon>Pecora</taxon>
        <taxon>Cervidae</taxon>
        <taxon>Odocoileinae</taxon>
        <taxon>Rangifer</taxon>
    </lineage>
</organism>
<feature type="compositionally biased region" description="Basic and acidic residues" evidence="1">
    <location>
        <begin position="164"/>
        <end position="173"/>
    </location>
</feature>
<reference evidence="2" key="1">
    <citation type="submission" date="2023-04" db="EMBL/GenBank/DDBJ databases">
        <authorList>
            <consortium name="ELIXIR-Norway"/>
        </authorList>
    </citation>
    <scope>NUCLEOTIDE SEQUENCE [LARGE SCALE GENOMIC DNA]</scope>
</reference>
<sequence>MGYGASPAESSGSPEQILLGGSRCCRSFRRSGEAEPCEAGVRGQPLALRVRKRSQVLRDARGSHSSPSLRSTQEWGGYRPPGAHLCSQTRMALTPRHLAPGQGQAGPGSEWAAGSGATLFLRHQGLILPRARSAPLAITVAQPNPSIPHIPEKPAHVIPESENQEERGCEHRGPQPPGGVRLERPELQILPWTSSLSIQSSHLHRWPSTWPQETPRGRRFPQAYSGQAASSDQRTDVLTPLPSNGLIRKLDKGNLGQQAQTLQPTKIRAELERMLLCSDHTQIAGSR</sequence>
<proteinExistence type="predicted"/>
<dbReference type="EMBL" id="OX460345">
    <property type="protein sequence ID" value="CAI9173771.1"/>
    <property type="molecule type" value="Genomic_DNA"/>
</dbReference>
<protein>
    <submittedName>
        <fullName evidence="2">Uncharacterized protein</fullName>
    </submittedName>
</protein>
<feature type="region of interest" description="Disordered" evidence="1">
    <location>
        <begin position="206"/>
        <end position="237"/>
    </location>
</feature>
<feature type="compositionally biased region" description="Polar residues" evidence="1">
    <location>
        <begin position="63"/>
        <end position="74"/>
    </location>
</feature>
<keyword evidence="3" id="KW-1185">Reference proteome</keyword>
<accession>A0ABN8ZLE9</accession>
<name>A0ABN8ZLE9_RANTA</name>
<feature type="region of interest" description="Disordered" evidence="1">
    <location>
        <begin position="160"/>
        <end position="182"/>
    </location>
</feature>
<gene>
    <name evidence="2" type="ORF">MRATA1EN1_LOCUS22733</name>
</gene>
<evidence type="ECO:0000256" key="1">
    <source>
        <dbReference type="SAM" id="MobiDB-lite"/>
    </source>
</evidence>
<evidence type="ECO:0000313" key="2">
    <source>
        <dbReference type="EMBL" id="CAI9173771.1"/>
    </source>
</evidence>
<feature type="region of interest" description="Disordered" evidence="1">
    <location>
        <begin position="55"/>
        <end position="79"/>
    </location>
</feature>
<evidence type="ECO:0000313" key="3">
    <source>
        <dbReference type="Proteomes" id="UP001176941"/>
    </source>
</evidence>